<name>A0A239HFS9_9FIRM</name>
<evidence type="ECO:0008006" key="4">
    <source>
        <dbReference type="Google" id="ProtNLM"/>
    </source>
</evidence>
<keyword evidence="3" id="KW-1185">Reference proteome</keyword>
<dbReference type="Proteomes" id="UP000198304">
    <property type="component" value="Unassembled WGS sequence"/>
</dbReference>
<evidence type="ECO:0000256" key="1">
    <source>
        <dbReference type="SAM" id="Phobius"/>
    </source>
</evidence>
<dbReference type="RefSeq" id="WP_089284198.1">
    <property type="nucleotide sequence ID" value="NZ_FZOJ01000021.1"/>
</dbReference>
<evidence type="ECO:0000313" key="2">
    <source>
        <dbReference type="EMBL" id="SNS80190.1"/>
    </source>
</evidence>
<proteinExistence type="predicted"/>
<dbReference type="AlphaFoldDB" id="A0A239HFS9"/>
<feature type="transmembrane region" description="Helical" evidence="1">
    <location>
        <begin position="48"/>
        <end position="71"/>
    </location>
</feature>
<keyword evidence="1" id="KW-1133">Transmembrane helix</keyword>
<sequence>MSTFDRDEQNIHEALSQITVDAAGLAGQVKSRLNKKTSYSTPRWQSRWSLAAAMIITMSALLVITAAAATLGSFDWLIKKVNPSFGEIVELVEVYCEDQEIRMEVIGAQKYDNMAIVYLSLQDISGQKRLTKQTDFRDGFSVKMNPRTQKTDGQSTVEASSFGWGQKLLYFDEVTNTVYYEFNITTDSNSPLSDPLELSSFLIYFDERKYEYEPVSLSLSNLGEAETTPIQREYIFGGTNVPDDLSELTAILTPGHYAPMPHGEDDQWISNIGILDGKLHVQIGNAFNKEFGSSDASLFLMTLDGKLIECDYKLDFLSDEDHHLLNLEENSYDDAVYKYSEAVFTVNTEELGDYTLCFTGLVHSGVEGHWKVTTNLSDTSQQMRIWTTDISVEGHLFEHLTLSPLGLQVIGTYEGEECMASEMSLAVETVDGIISLGGGGGSYNSQKQSFNLHWNTETPLDVATVTAVIINGTRIPVE</sequence>
<gene>
    <name evidence="2" type="ORF">SAMN05446037_102176</name>
</gene>
<evidence type="ECO:0000313" key="3">
    <source>
        <dbReference type="Proteomes" id="UP000198304"/>
    </source>
</evidence>
<accession>A0A239HFS9</accession>
<reference evidence="2 3" key="1">
    <citation type="submission" date="2017-06" db="EMBL/GenBank/DDBJ databases">
        <authorList>
            <person name="Kim H.J."/>
            <person name="Triplett B.A."/>
        </authorList>
    </citation>
    <scope>NUCLEOTIDE SEQUENCE [LARGE SCALE GENOMIC DNA]</scope>
    <source>
        <strain evidence="2 3">SCA</strain>
    </source>
</reference>
<keyword evidence="1" id="KW-0472">Membrane</keyword>
<organism evidence="2 3">
    <name type="scientific">Anaerovirgula multivorans</name>
    <dbReference type="NCBI Taxonomy" id="312168"/>
    <lineage>
        <taxon>Bacteria</taxon>
        <taxon>Bacillati</taxon>
        <taxon>Bacillota</taxon>
        <taxon>Clostridia</taxon>
        <taxon>Peptostreptococcales</taxon>
        <taxon>Natronincolaceae</taxon>
        <taxon>Anaerovirgula</taxon>
    </lineage>
</organism>
<keyword evidence="1" id="KW-0812">Transmembrane</keyword>
<dbReference type="EMBL" id="FZOJ01000021">
    <property type="protein sequence ID" value="SNS80190.1"/>
    <property type="molecule type" value="Genomic_DNA"/>
</dbReference>
<protein>
    <recommendedName>
        <fullName evidence="4">DUF4179 domain-containing protein</fullName>
    </recommendedName>
</protein>
<dbReference type="OrthoDB" id="2200485at2"/>